<keyword evidence="2" id="KW-1185">Reference proteome</keyword>
<evidence type="ECO:0008006" key="3">
    <source>
        <dbReference type="Google" id="ProtNLM"/>
    </source>
</evidence>
<gene>
    <name evidence="1" type="ORF">SAMN04487993_10408</name>
</gene>
<sequence>MTLHTPTAPLSTGQADQSACVPASLGSPVAARQPALRTRVAPILGLEHSGTTLLARMLGTHPDAVAIGGLKNFASFVQHRKRCSCGGDPDSCAFWLPVLDHLRKDALDPAELATALSGRRTAAVPARQAAGQLIAAIAAASGAAVIVDASRDPEWSQLLRPLAGIEVVPVHIFKSPLAQAASAKRKERSVYGELAKYISRSRACRAETRRATAAVTLAHEDLCATPGPLIARIMDRLGLDPDPRQVADWGSRPLHMLGGNRMRRSTSSDIQSDRGWSGILSPLEITLVRIAGGAAYAANQRQSQR</sequence>
<dbReference type="OrthoDB" id="7062607at2"/>
<dbReference type="InterPro" id="IPR027417">
    <property type="entry name" value="P-loop_NTPase"/>
</dbReference>
<dbReference type="Gene3D" id="3.40.50.300">
    <property type="entry name" value="P-loop containing nucleotide triphosphate hydrolases"/>
    <property type="match status" value="1"/>
</dbReference>
<dbReference type="Proteomes" id="UP000199093">
    <property type="component" value="Unassembled WGS sequence"/>
</dbReference>
<organism evidence="1 2">
    <name type="scientific">Salipiger marinus</name>
    <dbReference type="NCBI Taxonomy" id="555512"/>
    <lineage>
        <taxon>Bacteria</taxon>
        <taxon>Pseudomonadati</taxon>
        <taxon>Pseudomonadota</taxon>
        <taxon>Alphaproteobacteria</taxon>
        <taxon>Rhodobacterales</taxon>
        <taxon>Roseobacteraceae</taxon>
        <taxon>Salipiger</taxon>
    </lineage>
</organism>
<dbReference type="SUPFAM" id="SSF52540">
    <property type="entry name" value="P-loop containing nucleoside triphosphate hydrolases"/>
    <property type="match status" value="1"/>
</dbReference>
<evidence type="ECO:0000313" key="2">
    <source>
        <dbReference type="Proteomes" id="UP000199093"/>
    </source>
</evidence>
<dbReference type="STRING" id="555512.SAMN04487993_10408"/>
<protein>
    <recommendedName>
        <fullName evidence="3">Sulfotransferase family protein</fullName>
    </recommendedName>
</protein>
<dbReference type="AlphaFoldDB" id="A0A1G8UE74"/>
<proteinExistence type="predicted"/>
<accession>A0A1G8UE74</accession>
<dbReference type="RefSeq" id="WP_089852211.1">
    <property type="nucleotide sequence ID" value="NZ_FNEJ01000040.1"/>
</dbReference>
<reference evidence="1 2" key="1">
    <citation type="submission" date="2016-10" db="EMBL/GenBank/DDBJ databases">
        <authorList>
            <person name="de Groot N.N."/>
        </authorList>
    </citation>
    <scope>NUCLEOTIDE SEQUENCE [LARGE SCALE GENOMIC DNA]</scope>
    <source>
        <strain evidence="1 2">DSM 26424</strain>
    </source>
</reference>
<dbReference type="Pfam" id="PF13469">
    <property type="entry name" value="Sulfotransfer_3"/>
    <property type="match status" value="1"/>
</dbReference>
<dbReference type="EMBL" id="FNEJ01000040">
    <property type="protein sequence ID" value="SDJ52032.1"/>
    <property type="molecule type" value="Genomic_DNA"/>
</dbReference>
<evidence type="ECO:0000313" key="1">
    <source>
        <dbReference type="EMBL" id="SDJ52032.1"/>
    </source>
</evidence>
<name>A0A1G8UE74_9RHOB</name>